<keyword evidence="7" id="KW-1133">Transmembrane helix</keyword>
<keyword evidence="4 5" id="KW-0349">Heme</keyword>
<dbReference type="PANTHER" id="PTHR46300:SF11">
    <property type="entry name" value="OXIDOREDUCTASE, PUTATIVE-RELATED"/>
    <property type="match status" value="1"/>
</dbReference>
<comment type="similarity">
    <text evidence="5">Belongs to the cytochrome P450 family.</text>
</comment>
<keyword evidence="7" id="KW-0812">Transmembrane</keyword>
<dbReference type="Pfam" id="PF00067">
    <property type="entry name" value="p450"/>
    <property type="match status" value="1"/>
</dbReference>
<dbReference type="GO" id="GO:0004497">
    <property type="term" value="F:monooxygenase activity"/>
    <property type="evidence" value="ECO:0007669"/>
    <property type="project" value="UniProtKB-KW"/>
</dbReference>
<dbReference type="CDD" id="cd11065">
    <property type="entry name" value="CYP64-like"/>
    <property type="match status" value="1"/>
</dbReference>
<evidence type="ECO:0000256" key="6">
    <source>
        <dbReference type="SAM" id="MobiDB-lite"/>
    </source>
</evidence>
<evidence type="ECO:0008006" key="10">
    <source>
        <dbReference type="Google" id="ProtNLM"/>
    </source>
</evidence>
<dbReference type="GO" id="GO:0016705">
    <property type="term" value="F:oxidoreductase activity, acting on paired donors, with incorporation or reduction of molecular oxygen"/>
    <property type="evidence" value="ECO:0007669"/>
    <property type="project" value="InterPro"/>
</dbReference>
<dbReference type="InterPro" id="IPR050364">
    <property type="entry name" value="Cytochrome_P450_fung"/>
</dbReference>
<evidence type="ECO:0000256" key="2">
    <source>
        <dbReference type="ARBA" id="ARBA00023002"/>
    </source>
</evidence>
<comment type="caution">
    <text evidence="8">The sequence shown here is derived from an EMBL/GenBank/DDBJ whole genome shotgun (WGS) entry which is preliminary data.</text>
</comment>
<comment type="cofactor">
    <cofactor evidence="4">
        <name>heme</name>
        <dbReference type="ChEBI" id="CHEBI:30413"/>
    </cofactor>
</comment>
<dbReference type="InterPro" id="IPR017972">
    <property type="entry name" value="Cyt_P450_CS"/>
</dbReference>
<evidence type="ECO:0000256" key="1">
    <source>
        <dbReference type="ARBA" id="ARBA00022723"/>
    </source>
</evidence>
<name>A0A5N6L4V5_9ROSI</name>
<organism evidence="8 9">
    <name type="scientific">Carpinus fangiana</name>
    <dbReference type="NCBI Taxonomy" id="176857"/>
    <lineage>
        <taxon>Eukaryota</taxon>
        <taxon>Viridiplantae</taxon>
        <taxon>Streptophyta</taxon>
        <taxon>Embryophyta</taxon>
        <taxon>Tracheophyta</taxon>
        <taxon>Spermatophyta</taxon>
        <taxon>Magnoliopsida</taxon>
        <taxon>eudicotyledons</taxon>
        <taxon>Gunneridae</taxon>
        <taxon>Pentapetalae</taxon>
        <taxon>rosids</taxon>
        <taxon>fabids</taxon>
        <taxon>Fagales</taxon>
        <taxon>Betulaceae</taxon>
        <taxon>Carpinus</taxon>
    </lineage>
</organism>
<keyword evidence="5" id="KW-0503">Monooxygenase</keyword>
<dbReference type="InterPro" id="IPR002401">
    <property type="entry name" value="Cyt_P450_E_grp-I"/>
</dbReference>
<accession>A0A5N6L4V5</accession>
<protein>
    <recommendedName>
        <fullName evidence="10">O-methylsterigmatocystin oxidoreductase</fullName>
    </recommendedName>
</protein>
<feature type="transmembrane region" description="Helical" evidence="7">
    <location>
        <begin position="115"/>
        <end position="134"/>
    </location>
</feature>
<dbReference type="GO" id="GO:0020037">
    <property type="term" value="F:heme binding"/>
    <property type="evidence" value="ECO:0007669"/>
    <property type="project" value="InterPro"/>
</dbReference>
<evidence type="ECO:0000256" key="7">
    <source>
        <dbReference type="SAM" id="Phobius"/>
    </source>
</evidence>
<keyword evidence="3 4" id="KW-0408">Iron</keyword>
<dbReference type="SUPFAM" id="SSF48264">
    <property type="entry name" value="Cytochrome P450"/>
    <property type="match status" value="1"/>
</dbReference>
<dbReference type="PANTHER" id="PTHR46300">
    <property type="entry name" value="P450, PUTATIVE (EUROFUNG)-RELATED-RELATED"/>
    <property type="match status" value="1"/>
</dbReference>
<evidence type="ECO:0000256" key="4">
    <source>
        <dbReference type="PIRSR" id="PIRSR602401-1"/>
    </source>
</evidence>
<dbReference type="EMBL" id="VIBQ01000107">
    <property type="protein sequence ID" value="KAB8801879.1"/>
    <property type="molecule type" value="Genomic_DNA"/>
</dbReference>
<dbReference type="InterPro" id="IPR001128">
    <property type="entry name" value="Cyt_P450"/>
</dbReference>
<dbReference type="PRINTS" id="PR00463">
    <property type="entry name" value="EP450I"/>
</dbReference>
<dbReference type="GO" id="GO:0005506">
    <property type="term" value="F:iron ion binding"/>
    <property type="evidence" value="ECO:0007669"/>
    <property type="project" value="InterPro"/>
</dbReference>
<proteinExistence type="inferred from homology"/>
<keyword evidence="1 4" id="KW-0479">Metal-binding</keyword>
<evidence type="ECO:0000313" key="9">
    <source>
        <dbReference type="Proteomes" id="UP000327013"/>
    </source>
</evidence>
<dbReference type="PRINTS" id="PR00385">
    <property type="entry name" value="P450"/>
</dbReference>
<dbReference type="InterPro" id="IPR036396">
    <property type="entry name" value="Cyt_P450_sf"/>
</dbReference>
<reference evidence="8 9" key="1">
    <citation type="submission" date="2019-06" db="EMBL/GenBank/DDBJ databases">
        <title>A chromosomal-level reference genome of Carpinus fangiana (Coryloideae, Betulaceae).</title>
        <authorList>
            <person name="Yang X."/>
            <person name="Wang Z."/>
            <person name="Zhang L."/>
            <person name="Hao G."/>
            <person name="Liu J."/>
            <person name="Yang Y."/>
        </authorList>
    </citation>
    <scope>NUCLEOTIDE SEQUENCE [LARGE SCALE GENOMIC DNA]</scope>
    <source>
        <strain evidence="8">Cfa_2016G</strain>
        <tissue evidence="8">Leaf</tissue>
    </source>
</reference>
<gene>
    <name evidence="8" type="ORF">FH972_026701</name>
</gene>
<feature type="region of interest" description="Disordered" evidence="6">
    <location>
        <begin position="1"/>
        <end position="20"/>
    </location>
</feature>
<feature type="binding site" description="axial binding residue" evidence="4">
    <location>
        <position position="554"/>
    </location>
    <ligand>
        <name>heme</name>
        <dbReference type="ChEBI" id="CHEBI:30413"/>
    </ligand>
    <ligandPart>
        <name>Fe</name>
        <dbReference type="ChEBI" id="CHEBI:18248"/>
    </ligandPart>
</feature>
<dbReference type="Proteomes" id="UP000327013">
    <property type="component" value="Unassembled WGS sequence"/>
</dbReference>
<keyword evidence="2 5" id="KW-0560">Oxidoreductase</keyword>
<dbReference type="PROSITE" id="PS00086">
    <property type="entry name" value="CYTOCHROME_P450"/>
    <property type="match status" value="1"/>
</dbReference>
<evidence type="ECO:0000256" key="5">
    <source>
        <dbReference type="RuleBase" id="RU000461"/>
    </source>
</evidence>
<keyword evidence="9" id="KW-1185">Reference proteome</keyword>
<feature type="compositionally biased region" description="Basic and acidic residues" evidence="6">
    <location>
        <begin position="1"/>
        <end position="11"/>
    </location>
</feature>
<dbReference type="Gene3D" id="1.10.630.10">
    <property type="entry name" value="Cytochrome P450"/>
    <property type="match status" value="1"/>
</dbReference>
<keyword evidence="7" id="KW-0472">Membrane</keyword>
<sequence length="648" mass="73158">MPEDRYHDRKSSPQSRFCGHPGGAPAIPVFDCEATMSRSYLHVPVSATSWGVRVRFDRRFGPRATNANSIPIDPGLKAWTIPQKYLDLVTHHHLCAVSLGIKMDGALAVYQDHRVLALAVISGITAIVMAWLRLDRRLDTIPGPKGYPLIGIGYQLPPKAPALFRRWAMEYGEVFKIRVGWYNWVVINSPEAIKEILEKQAVITSSKAPSPMGHDIVTGGNRMPTMPYGSHWRALRSVIRQITTVPMTATFVPTQEFETKQMLFDLATDNDNDRNFYQHMRRYAFSIIMTNTFGTRIKSLDHPAVQNAIRSQAILRRTSRPGAYLVDEIPPLASLPTWLQPGRRDAQAAAKEVLDIKLDIWHELEKQVTSGEAPHCYARQIYESKESWYAQGLTEEHLIWVSSGLVEAGFETTAATLNSAILYLASNPEVQKKAQEEFERVLEPDRLPTFEDLANLPYVRACVKEVLRMNPILAPGIRHFAEQDVVYKGHVIPKGTVLLANTAFLHFDPERFEDPLAFKPERYLDHTLYSSEYAAMSDPYKRDHFTFSTGRRTCPGARLAENSLDIALAGIMWAFDVRPPLVNGVEVDMNVGDDSYLDTGFTIPKPFAARFIPRSEERLGIVKKQWELAQQDGYELRGEQVDVDGIVQ</sequence>
<dbReference type="OrthoDB" id="507451at2759"/>
<dbReference type="AlphaFoldDB" id="A0A5N6L4V5"/>
<evidence type="ECO:0000256" key="3">
    <source>
        <dbReference type="ARBA" id="ARBA00023004"/>
    </source>
</evidence>
<evidence type="ECO:0000313" key="8">
    <source>
        <dbReference type="EMBL" id="KAB8801879.1"/>
    </source>
</evidence>